<evidence type="ECO:0000256" key="5">
    <source>
        <dbReference type="ARBA" id="ARBA00022729"/>
    </source>
</evidence>
<keyword evidence="4 11" id="KW-0812">Transmembrane</keyword>
<dbReference type="GO" id="GO:0005886">
    <property type="term" value="C:plasma membrane"/>
    <property type="evidence" value="ECO:0007669"/>
    <property type="project" value="UniProtKB-ARBA"/>
</dbReference>
<keyword evidence="9" id="KW-0325">Glycoprotein</keyword>
<dbReference type="RefSeq" id="XP_011499663.1">
    <property type="nucleotide sequence ID" value="XM_011501361.1"/>
</dbReference>
<keyword evidence="5 12" id="KW-0732">Signal</keyword>
<evidence type="ECO:0000313" key="14">
    <source>
        <dbReference type="Proteomes" id="UP000695007"/>
    </source>
</evidence>
<evidence type="ECO:0000256" key="4">
    <source>
        <dbReference type="ARBA" id="ARBA00022692"/>
    </source>
</evidence>
<evidence type="ECO:0000313" key="15">
    <source>
        <dbReference type="RefSeq" id="XP_011499663.1"/>
    </source>
</evidence>
<dbReference type="KEGG" id="csol:105363616"/>
<evidence type="ECO:0000256" key="2">
    <source>
        <dbReference type="ARBA" id="ARBA00007717"/>
    </source>
</evidence>
<sequence length="639" mass="70136">MKYLKCSRISLYILTLVSFVAANRIKDMLYMPISGVAACFRRHNGTHQFGCSSSKSGSIGVIHIVENEGDVQWLETNSTAGPYTIVLSFNMFNMEILKRFKNSNNVNGVLLTDSTRNSEHPSSYSPDDSCPNRYSGSKLCDKPWNPYGSSILLEDWPFPMFYMKDEEALSKIKLCYLKYNAHNREKQAERSLCALEMKSFMFAALNSESCIRRSTYSINFNPDVFCDPLGDRNIHWPVGPMNDDVKSVIMVIAKLDANSLYEKLVPGAGSTVTGLVTLLATAIYLHYLNATVSDKNIVFSLLNGESLDYIGSSRLVYDLKQENFRALGGKLLKLDQINSVIELGQLGKGPLYLHTNNFNADDAMLSNLQSKLSAKLLENSNPPASVQSFLKENSSLPVIVIANHGTEFVNKYYNSLLDDLEGLGYSSNSSLKDLTLSLSRVAATLAEELYSVVTGTSGPPQPNHRFVEDLIAELLPCYLTSALCSLFSAASPPGTKLPDQLLPMYVSVARSDNPVTTLTGQLLALLTGEPQPELGAAACSERHLLWMAGLNASGVCINATANYSAAVSPAFVIDDYDMKSGVYSTWTESVWQSLGMRMLLKPSAATERFSLILGSVVASVSFILVWFVTSRADVLFNTG</sequence>
<dbReference type="GO" id="GO:0007219">
    <property type="term" value="P:Notch signaling pathway"/>
    <property type="evidence" value="ECO:0007669"/>
    <property type="project" value="UniProtKB-KW"/>
</dbReference>
<keyword evidence="14" id="KW-1185">Reference proteome</keyword>
<evidence type="ECO:0000256" key="10">
    <source>
        <dbReference type="SAM" id="MobiDB-lite"/>
    </source>
</evidence>
<dbReference type="InterPro" id="IPR008710">
    <property type="entry name" value="Nicastrin"/>
</dbReference>
<keyword evidence="6" id="KW-0914">Notch signaling pathway</keyword>
<feature type="domain" description="Nicastrin small lobe" evidence="13">
    <location>
        <begin position="38"/>
        <end position="203"/>
    </location>
</feature>
<evidence type="ECO:0000256" key="8">
    <source>
        <dbReference type="ARBA" id="ARBA00023136"/>
    </source>
</evidence>
<evidence type="ECO:0000256" key="9">
    <source>
        <dbReference type="ARBA" id="ARBA00023180"/>
    </source>
</evidence>
<comment type="subcellular location">
    <subcellularLocation>
        <location evidence="1">Membrane</location>
        <topology evidence="1">Single-pass type I membrane protein</topology>
    </subcellularLocation>
</comment>
<feature type="region of interest" description="Disordered" evidence="10">
    <location>
        <begin position="112"/>
        <end position="131"/>
    </location>
</feature>
<evidence type="ECO:0000256" key="7">
    <source>
        <dbReference type="ARBA" id="ARBA00022989"/>
    </source>
</evidence>
<dbReference type="Gene3D" id="3.40.630.10">
    <property type="entry name" value="Zn peptidases"/>
    <property type="match status" value="1"/>
</dbReference>
<feature type="signal peptide" evidence="12">
    <location>
        <begin position="1"/>
        <end position="22"/>
    </location>
</feature>
<comment type="similarity">
    <text evidence="2">Belongs to the nicastrin family.</text>
</comment>
<dbReference type="PANTHER" id="PTHR21092:SF0">
    <property type="entry name" value="NICASTRIN"/>
    <property type="match status" value="1"/>
</dbReference>
<feature type="chain" id="PRO_5042588064" description="Nicastrin" evidence="12">
    <location>
        <begin position="23"/>
        <end position="639"/>
    </location>
</feature>
<dbReference type="AlphaFoldDB" id="A0AAJ7DX54"/>
<evidence type="ECO:0000256" key="3">
    <source>
        <dbReference type="ARBA" id="ARBA00015303"/>
    </source>
</evidence>
<organism evidence="14 15">
    <name type="scientific">Ceratosolen solmsi marchali</name>
    <dbReference type="NCBI Taxonomy" id="326594"/>
    <lineage>
        <taxon>Eukaryota</taxon>
        <taxon>Metazoa</taxon>
        <taxon>Ecdysozoa</taxon>
        <taxon>Arthropoda</taxon>
        <taxon>Hexapoda</taxon>
        <taxon>Insecta</taxon>
        <taxon>Pterygota</taxon>
        <taxon>Neoptera</taxon>
        <taxon>Endopterygota</taxon>
        <taxon>Hymenoptera</taxon>
        <taxon>Apocrita</taxon>
        <taxon>Proctotrupomorpha</taxon>
        <taxon>Chalcidoidea</taxon>
        <taxon>Agaonidae</taxon>
        <taxon>Agaoninae</taxon>
        <taxon>Ceratosolen</taxon>
    </lineage>
</organism>
<dbReference type="Proteomes" id="UP000695007">
    <property type="component" value="Unplaced"/>
</dbReference>
<evidence type="ECO:0000256" key="11">
    <source>
        <dbReference type="SAM" id="Phobius"/>
    </source>
</evidence>
<dbReference type="Pfam" id="PF18266">
    <property type="entry name" value="Ncstrn_small"/>
    <property type="match status" value="1"/>
</dbReference>
<evidence type="ECO:0000259" key="13">
    <source>
        <dbReference type="Pfam" id="PF18266"/>
    </source>
</evidence>
<dbReference type="InterPro" id="IPR041084">
    <property type="entry name" value="Ncstrn_small"/>
</dbReference>
<protein>
    <recommendedName>
        <fullName evidence="3">Nicastrin</fullName>
    </recommendedName>
</protein>
<keyword evidence="7 11" id="KW-1133">Transmembrane helix</keyword>
<keyword evidence="8 11" id="KW-0472">Membrane</keyword>
<reference evidence="15" key="1">
    <citation type="submission" date="2025-08" db="UniProtKB">
        <authorList>
            <consortium name="RefSeq"/>
        </authorList>
    </citation>
    <scope>IDENTIFICATION</scope>
</reference>
<feature type="compositionally biased region" description="Polar residues" evidence="10">
    <location>
        <begin position="112"/>
        <end position="126"/>
    </location>
</feature>
<accession>A0AAJ7DX54</accession>
<dbReference type="PANTHER" id="PTHR21092">
    <property type="entry name" value="NICASTRIN"/>
    <property type="match status" value="1"/>
</dbReference>
<dbReference type="GO" id="GO:0016485">
    <property type="term" value="P:protein processing"/>
    <property type="evidence" value="ECO:0007669"/>
    <property type="project" value="InterPro"/>
</dbReference>
<dbReference type="GO" id="GO:0007220">
    <property type="term" value="P:Notch receptor processing"/>
    <property type="evidence" value="ECO:0007669"/>
    <property type="project" value="TreeGrafter"/>
</dbReference>
<name>A0AAJ7DX54_9HYME</name>
<dbReference type="CTD" id="42964"/>
<evidence type="ECO:0000256" key="1">
    <source>
        <dbReference type="ARBA" id="ARBA00004479"/>
    </source>
</evidence>
<gene>
    <name evidence="15" type="primary">LOC105363616</name>
</gene>
<proteinExistence type="inferred from homology"/>
<evidence type="ECO:0000256" key="6">
    <source>
        <dbReference type="ARBA" id="ARBA00022976"/>
    </source>
</evidence>
<dbReference type="Pfam" id="PF05450">
    <property type="entry name" value="Nicastrin"/>
    <property type="match status" value="1"/>
</dbReference>
<dbReference type="GeneID" id="105363616"/>
<evidence type="ECO:0000256" key="12">
    <source>
        <dbReference type="SAM" id="SignalP"/>
    </source>
</evidence>
<dbReference type="SUPFAM" id="SSF53187">
    <property type="entry name" value="Zn-dependent exopeptidases"/>
    <property type="match status" value="1"/>
</dbReference>
<feature type="transmembrane region" description="Helical" evidence="11">
    <location>
        <begin position="609"/>
        <end position="628"/>
    </location>
</feature>